<reference evidence="1" key="1">
    <citation type="submission" date="2018-05" db="EMBL/GenBank/DDBJ databases">
        <authorList>
            <person name="Lanie J.A."/>
            <person name="Ng W.-L."/>
            <person name="Kazmierczak K.M."/>
            <person name="Andrzejewski T.M."/>
            <person name="Davidsen T.M."/>
            <person name="Wayne K.J."/>
            <person name="Tettelin H."/>
            <person name="Glass J.I."/>
            <person name="Rusch D."/>
            <person name="Podicherti R."/>
            <person name="Tsui H.-C.T."/>
            <person name="Winkler M.E."/>
        </authorList>
    </citation>
    <scope>NUCLEOTIDE SEQUENCE</scope>
</reference>
<organism evidence="1">
    <name type="scientific">marine metagenome</name>
    <dbReference type="NCBI Taxonomy" id="408172"/>
    <lineage>
        <taxon>unclassified sequences</taxon>
        <taxon>metagenomes</taxon>
        <taxon>ecological metagenomes</taxon>
    </lineage>
</organism>
<name>A0A383DX36_9ZZZZ</name>
<evidence type="ECO:0000313" key="1">
    <source>
        <dbReference type="EMBL" id="SVE48884.1"/>
    </source>
</evidence>
<gene>
    <name evidence="1" type="ORF">METZ01_LOCUS501738</name>
</gene>
<accession>A0A383DX36</accession>
<protein>
    <submittedName>
        <fullName evidence="1">Uncharacterized protein</fullName>
    </submittedName>
</protein>
<dbReference type="AlphaFoldDB" id="A0A383DX36"/>
<proteinExistence type="predicted"/>
<sequence length="52" mass="5373">VSRDSARLQSFDLGAQSGEALHQIRVTPIELIQVGDARAPFGGETGQHAGGA</sequence>
<feature type="non-terminal residue" evidence="1">
    <location>
        <position position="52"/>
    </location>
</feature>
<dbReference type="EMBL" id="UINC01220813">
    <property type="protein sequence ID" value="SVE48884.1"/>
    <property type="molecule type" value="Genomic_DNA"/>
</dbReference>
<feature type="non-terminal residue" evidence="1">
    <location>
        <position position="1"/>
    </location>
</feature>